<keyword evidence="2" id="KW-1185">Reference proteome</keyword>
<proteinExistence type="predicted"/>
<evidence type="ECO:0000313" key="2">
    <source>
        <dbReference type="Proteomes" id="UP000274822"/>
    </source>
</evidence>
<name>A0A433QJE2_9FUNG</name>
<comment type="caution">
    <text evidence="1">The sequence shown here is derived from an EMBL/GenBank/DDBJ whole genome shotgun (WGS) entry which is preliminary data.</text>
</comment>
<accession>A0A433QJE2</accession>
<gene>
    <name evidence="1" type="ORF">BC938DRAFT_480095</name>
</gene>
<protein>
    <submittedName>
        <fullName evidence="1">Uncharacterized protein</fullName>
    </submittedName>
</protein>
<dbReference type="EMBL" id="RBNJ01004539">
    <property type="protein sequence ID" value="RUS29897.1"/>
    <property type="molecule type" value="Genomic_DNA"/>
</dbReference>
<reference evidence="1 2" key="1">
    <citation type="journal article" date="2018" name="New Phytol.">
        <title>Phylogenomics of Endogonaceae and evolution of mycorrhizas within Mucoromycota.</title>
        <authorList>
            <person name="Chang Y."/>
            <person name="Desiro A."/>
            <person name="Na H."/>
            <person name="Sandor L."/>
            <person name="Lipzen A."/>
            <person name="Clum A."/>
            <person name="Barry K."/>
            <person name="Grigoriev I.V."/>
            <person name="Martin F.M."/>
            <person name="Stajich J.E."/>
            <person name="Smith M.E."/>
            <person name="Bonito G."/>
            <person name="Spatafora J.W."/>
        </authorList>
    </citation>
    <scope>NUCLEOTIDE SEQUENCE [LARGE SCALE GENOMIC DNA]</scope>
    <source>
        <strain evidence="1 2">AD002</strain>
    </source>
</reference>
<dbReference type="Proteomes" id="UP000274822">
    <property type="component" value="Unassembled WGS sequence"/>
</dbReference>
<dbReference type="AlphaFoldDB" id="A0A433QJE2"/>
<sequence>MDQARAGDRASKNRTRSLRITSALRATPIAIGIRGRVLPRPRPSGSRPASSSSNDVLTIAHETVLRCLYAYLFDQTESVSIPSPSWCMGFERFRGSPSLVTVSFKSSRPHTAARRRDWRSTWTRSRTMIP</sequence>
<evidence type="ECO:0000313" key="1">
    <source>
        <dbReference type="EMBL" id="RUS29897.1"/>
    </source>
</evidence>
<organism evidence="1 2">
    <name type="scientific">Jimgerdemannia flammicorona</name>
    <dbReference type="NCBI Taxonomy" id="994334"/>
    <lineage>
        <taxon>Eukaryota</taxon>
        <taxon>Fungi</taxon>
        <taxon>Fungi incertae sedis</taxon>
        <taxon>Mucoromycota</taxon>
        <taxon>Mucoromycotina</taxon>
        <taxon>Endogonomycetes</taxon>
        <taxon>Endogonales</taxon>
        <taxon>Endogonaceae</taxon>
        <taxon>Jimgerdemannia</taxon>
    </lineage>
</organism>